<evidence type="ECO:0000313" key="3">
    <source>
        <dbReference type="Proteomes" id="UP001165065"/>
    </source>
</evidence>
<dbReference type="Proteomes" id="UP001165065">
    <property type="component" value="Unassembled WGS sequence"/>
</dbReference>
<reference evidence="3" key="1">
    <citation type="journal article" date="2023" name="Commun. Biol.">
        <title>Genome analysis of Parmales, the sister group of diatoms, reveals the evolutionary specialization of diatoms from phago-mixotrophs to photoautotrophs.</title>
        <authorList>
            <person name="Ban H."/>
            <person name="Sato S."/>
            <person name="Yoshikawa S."/>
            <person name="Yamada K."/>
            <person name="Nakamura Y."/>
            <person name="Ichinomiya M."/>
            <person name="Sato N."/>
            <person name="Blanc-Mathieu R."/>
            <person name="Endo H."/>
            <person name="Kuwata A."/>
            <person name="Ogata H."/>
        </authorList>
    </citation>
    <scope>NUCLEOTIDE SEQUENCE [LARGE SCALE GENOMIC DNA]</scope>
</reference>
<feature type="region of interest" description="Disordered" evidence="1">
    <location>
        <begin position="655"/>
        <end position="677"/>
    </location>
</feature>
<protein>
    <submittedName>
        <fullName evidence="2">Uncharacterized protein</fullName>
    </submittedName>
</protein>
<evidence type="ECO:0000313" key="2">
    <source>
        <dbReference type="EMBL" id="GMI35199.1"/>
    </source>
</evidence>
<comment type="caution">
    <text evidence="2">The sequence shown here is derived from an EMBL/GenBank/DDBJ whole genome shotgun (WGS) entry which is preliminary data.</text>
</comment>
<dbReference type="InterPro" id="IPR053110">
    <property type="entry name" value="Ribosomal_L1-TF"/>
</dbReference>
<sequence>MSSFQSLRKRPLVNYDEESSNEDDNNYSDDNDDSDDDNDDSDDDNDDSDDDNDDSDDDNDDSDDDNDDSDDDNDESVTETKSTGSKAGQHRWGKWTAANMSKYKGSCEAIIQSLDENRYPNVSEKTDGYYKRYPENFQNLAELMLKFLIENGLNVNDVFPRGAMNAVKKKKLLLLTAFWNGLVEVYLPTEEDAEGEEVTLKAAQAKAVFDYLFPLNYKTVDGVDFLNATPKDQTERNEAWLNRAASKSWKQTSGVLGMLWKFLQVVTRPGPKVDVNLGGAEEYGTCKFTAVKAKDEKRMRNNLVHFLLCINKLHKLVDLTKEALKIWKHSAQLGCNGEGGAFTSPNKTVSGDSTVYSRTTIAGKEPAYIGMGIWDLVHNEDHGIIAHLANKGILDDWEVDELRKKYSRDGVVCDYSACINGDCEKGHPDEEGYKWFVEGSKESLTLQPRVCECMNFAAIGQTALSVDTNEEGKLIEADGKVMMFNNNTENFVCPVVPSAGKVDMDNNLIKCVKAILATPIIVGVGGNTNLTRSKTVTYKIGTTTTEEGSRQKDVGFLVFTPRGVHVTTVALARFIYNAIKYHDHNANQALKFFLHAFHMVHFTEHVVEEGRLEFDMGMSEFYQAANPEGWFKTSRMAVCKHIYDGNVKVDEAVKAGRGGGGGGGGGRGKERKTGGSL</sequence>
<dbReference type="PANTHER" id="PTHR48162">
    <property type="entry name" value="YALI0A06930P"/>
    <property type="match status" value="1"/>
</dbReference>
<accession>A0A9W7L751</accession>
<name>A0A9W7L751_9STRA</name>
<keyword evidence="3" id="KW-1185">Reference proteome</keyword>
<dbReference type="AlphaFoldDB" id="A0A9W7L751"/>
<dbReference type="EMBL" id="BRYA01000898">
    <property type="protein sequence ID" value="GMI35199.1"/>
    <property type="molecule type" value="Genomic_DNA"/>
</dbReference>
<evidence type="ECO:0000256" key="1">
    <source>
        <dbReference type="SAM" id="MobiDB-lite"/>
    </source>
</evidence>
<organism evidence="2 3">
    <name type="scientific">Triparma columacea</name>
    <dbReference type="NCBI Taxonomy" id="722753"/>
    <lineage>
        <taxon>Eukaryota</taxon>
        <taxon>Sar</taxon>
        <taxon>Stramenopiles</taxon>
        <taxon>Ochrophyta</taxon>
        <taxon>Bolidophyceae</taxon>
        <taxon>Parmales</taxon>
        <taxon>Triparmaceae</taxon>
        <taxon>Triparma</taxon>
    </lineage>
</organism>
<feature type="compositionally biased region" description="Gly residues" evidence="1">
    <location>
        <begin position="656"/>
        <end position="666"/>
    </location>
</feature>
<dbReference type="PANTHER" id="PTHR48162:SF1">
    <property type="entry name" value="RIBOSOMAL L1 DOMAIN-CONTAINING PROTEIN CG13096"/>
    <property type="match status" value="1"/>
</dbReference>
<gene>
    <name evidence="2" type="ORF">TrCOL_g1727</name>
</gene>
<feature type="region of interest" description="Disordered" evidence="1">
    <location>
        <begin position="1"/>
        <end position="91"/>
    </location>
</feature>
<feature type="compositionally biased region" description="Basic and acidic residues" evidence="1">
    <location>
        <begin position="667"/>
        <end position="677"/>
    </location>
</feature>
<feature type="compositionally biased region" description="Acidic residues" evidence="1">
    <location>
        <begin position="15"/>
        <end position="77"/>
    </location>
</feature>
<proteinExistence type="predicted"/>